<feature type="signal peptide" evidence="1">
    <location>
        <begin position="1"/>
        <end position="19"/>
    </location>
</feature>
<dbReference type="OrthoDB" id="1524045at2"/>
<dbReference type="GO" id="GO:0098797">
    <property type="term" value="C:plasma membrane protein complex"/>
    <property type="evidence" value="ECO:0007669"/>
    <property type="project" value="TreeGrafter"/>
</dbReference>
<proteinExistence type="predicted"/>
<keyword evidence="1" id="KW-0732">Signal</keyword>
<feature type="domain" description="TonB C-terminal" evidence="2">
    <location>
        <begin position="200"/>
        <end position="261"/>
    </location>
</feature>
<dbReference type="GO" id="GO:0031992">
    <property type="term" value="F:energy transducer activity"/>
    <property type="evidence" value="ECO:0007669"/>
    <property type="project" value="TreeGrafter"/>
</dbReference>
<name>A0A4Q1CF21_9BACT</name>
<evidence type="ECO:0000259" key="2">
    <source>
        <dbReference type="Pfam" id="PF03544"/>
    </source>
</evidence>
<dbReference type="InterPro" id="IPR037682">
    <property type="entry name" value="TonB_C"/>
</dbReference>
<feature type="chain" id="PRO_5020692125" description="TonB C-terminal domain-containing protein" evidence="1">
    <location>
        <begin position="20"/>
        <end position="265"/>
    </location>
</feature>
<dbReference type="SUPFAM" id="SSF74653">
    <property type="entry name" value="TolA/TonB C-terminal domain"/>
    <property type="match status" value="1"/>
</dbReference>
<dbReference type="InterPro" id="IPR051045">
    <property type="entry name" value="TonB-dependent_transducer"/>
</dbReference>
<dbReference type="Proteomes" id="UP000290204">
    <property type="component" value="Unassembled WGS sequence"/>
</dbReference>
<sequence length="265" mass="30894">MKKPMFILFFNFLFVMVYAQNVKQDLLNRYFEVTTNEKEAFFYRLSQSYNGVWAYTDYDSKSRVVRNGYFTDSTFQVQVGPHAFYWEGKPLYKGRYVDGKPSGYWYFYNQKGVVYDSLHYVVSKSKKEEIPGLNENEEEEKKKTLLLQEEHLKKDTSKAFVSVEKEADFPGGEKAWAKYISKQLTFPDLVLATNKPQRMSVEVQFVVCSDGEVCSVEAINSSTPLLDMIAINAIRKGPKWNPAYQSNKNVKAWRRQKISFIIPED</sequence>
<comment type="caution">
    <text evidence="3">The sequence shown here is derived from an EMBL/GenBank/DDBJ whole genome shotgun (WGS) entry which is preliminary data.</text>
</comment>
<dbReference type="PANTHER" id="PTHR33446">
    <property type="entry name" value="PROTEIN TONB-RELATED"/>
    <property type="match status" value="1"/>
</dbReference>
<organism evidence="3 4">
    <name type="scientific">Lacibacter luteus</name>
    <dbReference type="NCBI Taxonomy" id="2508719"/>
    <lineage>
        <taxon>Bacteria</taxon>
        <taxon>Pseudomonadati</taxon>
        <taxon>Bacteroidota</taxon>
        <taxon>Chitinophagia</taxon>
        <taxon>Chitinophagales</taxon>
        <taxon>Chitinophagaceae</taxon>
        <taxon>Lacibacter</taxon>
    </lineage>
</organism>
<dbReference type="Gene3D" id="3.30.1150.10">
    <property type="match status" value="1"/>
</dbReference>
<accession>A0A4Q1CF21</accession>
<gene>
    <name evidence="3" type="ORF">ESA94_17835</name>
</gene>
<protein>
    <recommendedName>
        <fullName evidence="2">TonB C-terminal domain-containing protein</fullName>
    </recommendedName>
</protein>
<reference evidence="3 4" key="1">
    <citation type="submission" date="2019-01" db="EMBL/GenBank/DDBJ databases">
        <title>Lacibacter sp. strain TTM-7.</title>
        <authorList>
            <person name="Chen W.-M."/>
        </authorList>
    </citation>
    <scope>NUCLEOTIDE SEQUENCE [LARGE SCALE GENOMIC DNA]</scope>
    <source>
        <strain evidence="3 4">TTM-7</strain>
    </source>
</reference>
<evidence type="ECO:0000313" key="4">
    <source>
        <dbReference type="Proteomes" id="UP000290204"/>
    </source>
</evidence>
<dbReference type="Pfam" id="PF03544">
    <property type="entry name" value="TonB_C"/>
    <property type="match status" value="1"/>
</dbReference>
<dbReference type="PANTHER" id="PTHR33446:SF2">
    <property type="entry name" value="PROTEIN TONB"/>
    <property type="match status" value="1"/>
</dbReference>
<evidence type="ECO:0000256" key="1">
    <source>
        <dbReference type="SAM" id="SignalP"/>
    </source>
</evidence>
<evidence type="ECO:0000313" key="3">
    <source>
        <dbReference type="EMBL" id="RXK58498.1"/>
    </source>
</evidence>
<dbReference type="EMBL" id="SDHW01000006">
    <property type="protein sequence ID" value="RXK58498.1"/>
    <property type="molecule type" value="Genomic_DNA"/>
</dbReference>
<dbReference type="GO" id="GO:0055085">
    <property type="term" value="P:transmembrane transport"/>
    <property type="evidence" value="ECO:0007669"/>
    <property type="project" value="InterPro"/>
</dbReference>
<dbReference type="AlphaFoldDB" id="A0A4Q1CF21"/>
<keyword evidence="4" id="KW-1185">Reference proteome</keyword>